<dbReference type="EMBL" id="CALNXJ010000014">
    <property type="protein sequence ID" value="CAH3114726.1"/>
    <property type="molecule type" value="Genomic_DNA"/>
</dbReference>
<feature type="domain" description="Chromo" evidence="1">
    <location>
        <begin position="61"/>
        <end position="97"/>
    </location>
</feature>
<evidence type="ECO:0000259" key="1">
    <source>
        <dbReference type="PROSITE" id="PS50013"/>
    </source>
</evidence>
<organism evidence="2 3">
    <name type="scientific">Pocillopora meandrina</name>
    <dbReference type="NCBI Taxonomy" id="46732"/>
    <lineage>
        <taxon>Eukaryota</taxon>
        <taxon>Metazoa</taxon>
        <taxon>Cnidaria</taxon>
        <taxon>Anthozoa</taxon>
        <taxon>Hexacorallia</taxon>
        <taxon>Scleractinia</taxon>
        <taxon>Astrocoeniina</taxon>
        <taxon>Pocilloporidae</taxon>
        <taxon>Pocillopora</taxon>
    </lineage>
</organism>
<dbReference type="PROSITE" id="PS50013">
    <property type="entry name" value="CHROMO_2"/>
    <property type="match status" value="1"/>
</dbReference>
<evidence type="ECO:0000313" key="3">
    <source>
        <dbReference type="Proteomes" id="UP001159428"/>
    </source>
</evidence>
<dbReference type="SUPFAM" id="SSF54160">
    <property type="entry name" value="Chromo domain-like"/>
    <property type="match status" value="1"/>
</dbReference>
<dbReference type="Proteomes" id="UP001159428">
    <property type="component" value="Unassembled WGS sequence"/>
</dbReference>
<keyword evidence="3" id="KW-1185">Reference proteome</keyword>
<gene>
    <name evidence="2" type="ORF">PMEA_00005608</name>
</gene>
<sequence length="97" mass="11334">RELLEAYGDATKPGSLEGVSRFARIHLVYTYKVKEMDDTPVRGTFYEQDLQKVQIPDDALYRIEKVLKRQGNKVLVSWKGFPPKHNSWLNKKDIQKL</sequence>
<dbReference type="InterPro" id="IPR000953">
    <property type="entry name" value="Chromo/chromo_shadow_dom"/>
</dbReference>
<proteinExistence type="predicted"/>
<name>A0AAU9WH12_9CNID</name>
<protein>
    <recommendedName>
        <fullName evidence="1">Chromo domain-containing protein</fullName>
    </recommendedName>
</protein>
<dbReference type="InterPro" id="IPR016197">
    <property type="entry name" value="Chromo-like_dom_sf"/>
</dbReference>
<comment type="caution">
    <text evidence="2">The sequence shown here is derived from an EMBL/GenBank/DDBJ whole genome shotgun (WGS) entry which is preliminary data.</text>
</comment>
<dbReference type="Gene3D" id="2.40.50.40">
    <property type="match status" value="1"/>
</dbReference>
<evidence type="ECO:0000313" key="2">
    <source>
        <dbReference type="EMBL" id="CAH3114726.1"/>
    </source>
</evidence>
<accession>A0AAU9WH12</accession>
<feature type="non-terminal residue" evidence="2">
    <location>
        <position position="1"/>
    </location>
</feature>
<dbReference type="AlphaFoldDB" id="A0AAU9WH12"/>
<reference evidence="2 3" key="1">
    <citation type="submission" date="2022-05" db="EMBL/GenBank/DDBJ databases">
        <authorList>
            <consortium name="Genoscope - CEA"/>
            <person name="William W."/>
        </authorList>
    </citation>
    <scope>NUCLEOTIDE SEQUENCE [LARGE SCALE GENOMIC DNA]</scope>
</reference>